<evidence type="ECO:0000256" key="1">
    <source>
        <dbReference type="SAM" id="MobiDB-lite"/>
    </source>
</evidence>
<dbReference type="EMBL" id="JBHSYS010000004">
    <property type="protein sequence ID" value="MFC6959550.1"/>
    <property type="molecule type" value="Genomic_DNA"/>
</dbReference>
<evidence type="ECO:0000256" key="2">
    <source>
        <dbReference type="SAM" id="SignalP"/>
    </source>
</evidence>
<gene>
    <name evidence="3" type="ORF">ACFQS3_20345</name>
</gene>
<organism evidence="3 4">
    <name type="scientific">Glycomyces mayteni</name>
    <dbReference type="NCBI Taxonomy" id="543887"/>
    <lineage>
        <taxon>Bacteria</taxon>
        <taxon>Bacillati</taxon>
        <taxon>Actinomycetota</taxon>
        <taxon>Actinomycetes</taxon>
        <taxon>Glycomycetales</taxon>
        <taxon>Glycomycetaceae</taxon>
        <taxon>Glycomyces</taxon>
    </lineage>
</organism>
<sequence length="174" mass="16845">MRSTARTATVRTATALLAAAALAVCGAQPADDPAADATTRDPATGAETTASAPAEPELAAADGDDYTACADGACEVAVAEPVAITVGAPGETLPFEVTAVTGEGIEFSIAGGGSSVGGSVNGVCELTAVGTSFQSRCVGDIAELDDTAPAAGELLVQLLGMDADGAAVLRFTLG</sequence>
<name>A0ABW2DB46_9ACTN</name>
<dbReference type="Proteomes" id="UP001596470">
    <property type="component" value="Unassembled WGS sequence"/>
</dbReference>
<dbReference type="RefSeq" id="WP_382345551.1">
    <property type="nucleotide sequence ID" value="NZ_JBHMBP010000001.1"/>
</dbReference>
<accession>A0ABW2DB46</accession>
<evidence type="ECO:0000313" key="3">
    <source>
        <dbReference type="EMBL" id="MFC6959550.1"/>
    </source>
</evidence>
<keyword evidence="2" id="KW-0732">Signal</keyword>
<evidence type="ECO:0000313" key="4">
    <source>
        <dbReference type="Proteomes" id="UP001596470"/>
    </source>
</evidence>
<evidence type="ECO:0008006" key="5">
    <source>
        <dbReference type="Google" id="ProtNLM"/>
    </source>
</evidence>
<comment type="caution">
    <text evidence="3">The sequence shown here is derived from an EMBL/GenBank/DDBJ whole genome shotgun (WGS) entry which is preliminary data.</text>
</comment>
<proteinExistence type="predicted"/>
<keyword evidence="4" id="KW-1185">Reference proteome</keyword>
<feature type="signal peptide" evidence="2">
    <location>
        <begin position="1"/>
        <end position="30"/>
    </location>
</feature>
<reference evidence="4" key="1">
    <citation type="journal article" date="2019" name="Int. J. Syst. Evol. Microbiol.">
        <title>The Global Catalogue of Microorganisms (GCM) 10K type strain sequencing project: providing services to taxonomists for standard genome sequencing and annotation.</title>
        <authorList>
            <consortium name="The Broad Institute Genomics Platform"/>
            <consortium name="The Broad Institute Genome Sequencing Center for Infectious Disease"/>
            <person name="Wu L."/>
            <person name="Ma J."/>
        </authorList>
    </citation>
    <scope>NUCLEOTIDE SEQUENCE [LARGE SCALE GENOMIC DNA]</scope>
    <source>
        <strain evidence="4">KACC 12634</strain>
    </source>
</reference>
<feature type="chain" id="PRO_5045810937" description="Lipoprotein" evidence="2">
    <location>
        <begin position="31"/>
        <end position="174"/>
    </location>
</feature>
<feature type="region of interest" description="Disordered" evidence="1">
    <location>
        <begin position="29"/>
        <end position="52"/>
    </location>
</feature>
<protein>
    <recommendedName>
        <fullName evidence="5">Lipoprotein</fullName>
    </recommendedName>
</protein>